<evidence type="ECO:0000313" key="3">
    <source>
        <dbReference type="Proteomes" id="UP000000739"/>
    </source>
</evidence>
<dbReference type="HOGENOM" id="CLU_2698552_0_0_7"/>
<dbReference type="RefSeq" id="WP_015946965.1">
    <property type="nucleotide sequence ID" value="NC_011768.1"/>
</dbReference>
<dbReference type="KEGG" id="dal:Dalk_2197"/>
<evidence type="ECO:0000313" key="2">
    <source>
        <dbReference type="EMBL" id="ACL03890.1"/>
    </source>
</evidence>
<name>B8FF73_DESAL</name>
<proteinExistence type="predicted"/>
<gene>
    <name evidence="2" type="ordered locus">Dalk_2197</name>
</gene>
<dbReference type="Proteomes" id="UP000000739">
    <property type="component" value="Chromosome"/>
</dbReference>
<accession>B8FF73</accession>
<dbReference type="EMBL" id="CP001322">
    <property type="protein sequence ID" value="ACL03890.1"/>
    <property type="molecule type" value="Genomic_DNA"/>
</dbReference>
<keyword evidence="3" id="KW-1185">Reference proteome</keyword>
<feature type="region of interest" description="Disordered" evidence="1">
    <location>
        <begin position="50"/>
        <end position="73"/>
    </location>
</feature>
<reference evidence="2 3" key="1">
    <citation type="journal article" date="2012" name="Environ. Microbiol.">
        <title>The genome sequence of Desulfatibacillum alkenivorans AK-01: a blueprint for anaerobic alkane oxidation.</title>
        <authorList>
            <person name="Callaghan A.V."/>
            <person name="Morris B.E."/>
            <person name="Pereira I.A."/>
            <person name="McInerney M.J."/>
            <person name="Austin R.N."/>
            <person name="Groves J.T."/>
            <person name="Kukor J.J."/>
            <person name="Suflita J.M."/>
            <person name="Young L.Y."/>
            <person name="Zylstra G.J."/>
            <person name="Wawrik B."/>
        </authorList>
    </citation>
    <scope>NUCLEOTIDE SEQUENCE [LARGE SCALE GENOMIC DNA]</scope>
    <source>
        <strain evidence="2 3">AK-01</strain>
    </source>
</reference>
<dbReference type="AlphaFoldDB" id="B8FF73"/>
<sequence>MKCPECSYEAPVPEFRYLYNVRIDAPLTLRQCPQCQTWLSVDELAGEATGKVDAGDAPWGKSAGIERDLEEAV</sequence>
<organism evidence="2 3">
    <name type="scientific">Desulfatibacillum aliphaticivorans</name>
    <dbReference type="NCBI Taxonomy" id="218208"/>
    <lineage>
        <taxon>Bacteria</taxon>
        <taxon>Pseudomonadati</taxon>
        <taxon>Thermodesulfobacteriota</taxon>
        <taxon>Desulfobacteria</taxon>
        <taxon>Desulfobacterales</taxon>
        <taxon>Desulfatibacillaceae</taxon>
        <taxon>Desulfatibacillum</taxon>
    </lineage>
</organism>
<evidence type="ECO:0000256" key="1">
    <source>
        <dbReference type="SAM" id="MobiDB-lite"/>
    </source>
</evidence>
<protein>
    <submittedName>
        <fullName evidence="2">Uncharacterized protein</fullName>
    </submittedName>
</protein>